<gene>
    <name evidence="6" type="ordered locus">Cwoe_1621</name>
</gene>
<feature type="region of interest" description="Disordered" evidence="4">
    <location>
        <begin position="1"/>
        <end position="40"/>
    </location>
</feature>
<evidence type="ECO:0000259" key="5">
    <source>
        <dbReference type="PROSITE" id="PS50893"/>
    </source>
</evidence>
<keyword evidence="2" id="KW-0547">Nucleotide-binding</keyword>
<dbReference type="PANTHER" id="PTHR43023:SF6">
    <property type="entry name" value="INTERMEMBRANE PHOSPHOLIPID TRANSPORT SYSTEM ATP-BINDING PROTEIN MLAF"/>
    <property type="match status" value="1"/>
</dbReference>
<evidence type="ECO:0000256" key="3">
    <source>
        <dbReference type="ARBA" id="ARBA00022840"/>
    </source>
</evidence>
<protein>
    <submittedName>
        <fullName evidence="6">ABC transporter related protein</fullName>
    </submittedName>
</protein>
<dbReference type="KEGG" id="cwo:Cwoe_1621"/>
<dbReference type="AlphaFoldDB" id="D3F0X3"/>
<dbReference type="eggNOG" id="COG1127">
    <property type="taxonomic scope" value="Bacteria"/>
</dbReference>
<evidence type="ECO:0000256" key="2">
    <source>
        <dbReference type="ARBA" id="ARBA00022741"/>
    </source>
</evidence>
<evidence type="ECO:0000256" key="1">
    <source>
        <dbReference type="ARBA" id="ARBA00022448"/>
    </source>
</evidence>
<keyword evidence="7" id="KW-1185">Reference proteome</keyword>
<dbReference type="EMBL" id="CP001854">
    <property type="protein sequence ID" value="ADB50049.1"/>
    <property type="molecule type" value="Genomic_DNA"/>
</dbReference>
<organism evidence="6 7">
    <name type="scientific">Conexibacter woesei (strain DSM 14684 / CCUG 47730 / CIP 108061 / JCM 11494 / NBRC 100937 / ID131577)</name>
    <dbReference type="NCBI Taxonomy" id="469383"/>
    <lineage>
        <taxon>Bacteria</taxon>
        <taxon>Bacillati</taxon>
        <taxon>Actinomycetota</taxon>
        <taxon>Thermoleophilia</taxon>
        <taxon>Solirubrobacterales</taxon>
        <taxon>Conexibacteraceae</taxon>
        <taxon>Conexibacter</taxon>
    </lineage>
</organism>
<dbReference type="InterPro" id="IPR003593">
    <property type="entry name" value="AAA+_ATPase"/>
</dbReference>
<dbReference type="GO" id="GO:0016887">
    <property type="term" value="F:ATP hydrolysis activity"/>
    <property type="evidence" value="ECO:0007669"/>
    <property type="project" value="InterPro"/>
</dbReference>
<accession>D3F0X3</accession>
<keyword evidence="3" id="KW-0067">ATP-binding</keyword>
<feature type="domain" description="ABC transporter" evidence="5">
    <location>
        <begin position="117"/>
        <end position="353"/>
    </location>
</feature>
<dbReference type="STRING" id="469383.Cwoe_1621"/>
<dbReference type="SMART" id="SM00382">
    <property type="entry name" value="AAA"/>
    <property type="match status" value="1"/>
</dbReference>
<dbReference type="Proteomes" id="UP000008229">
    <property type="component" value="Chromosome"/>
</dbReference>
<keyword evidence="1" id="KW-0813">Transport</keyword>
<feature type="compositionally biased region" description="Basic and acidic residues" evidence="4">
    <location>
        <begin position="1"/>
        <end position="29"/>
    </location>
</feature>
<dbReference type="InterPro" id="IPR017871">
    <property type="entry name" value="ABC_transporter-like_CS"/>
</dbReference>
<feature type="region of interest" description="Disordered" evidence="4">
    <location>
        <begin position="65"/>
        <end position="97"/>
    </location>
</feature>
<proteinExistence type="predicted"/>
<dbReference type="PROSITE" id="PS50893">
    <property type="entry name" value="ABC_TRANSPORTER_2"/>
    <property type="match status" value="1"/>
</dbReference>
<dbReference type="SUPFAM" id="SSF52540">
    <property type="entry name" value="P-loop containing nucleoside triphosphate hydrolases"/>
    <property type="match status" value="1"/>
</dbReference>
<name>D3F0X3_CONWI</name>
<dbReference type="HOGENOM" id="CLU_000604_1_22_11"/>
<evidence type="ECO:0000313" key="6">
    <source>
        <dbReference type="EMBL" id="ADB50049.1"/>
    </source>
</evidence>
<reference evidence="6 7" key="1">
    <citation type="journal article" date="2010" name="Stand. Genomic Sci.">
        <title>Complete genome sequence of Conexibacter woesei type strain (ID131577).</title>
        <authorList>
            <person name="Pukall R."/>
            <person name="Lapidus A."/>
            <person name="Glavina Del Rio T."/>
            <person name="Copeland A."/>
            <person name="Tice H."/>
            <person name="Cheng J.-F."/>
            <person name="Lucas S."/>
            <person name="Chen F."/>
            <person name="Nolan M."/>
            <person name="Bruce D."/>
            <person name="Goodwin L."/>
            <person name="Pitluck S."/>
            <person name="Mavromatis K."/>
            <person name="Ivanova N."/>
            <person name="Ovchinnikova G."/>
            <person name="Pati A."/>
            <person name="Chen A."/>
            <person name="Palaniappan K."/>
            <person name="Land M."/>
            <person name="Hauser L."/>
            <person name="Chang Y.-J."/>
            <person name="Jeffries C.D."/>
            <person name="Chain P."/>
            <person name="Meincke L."/>
            <person name="Sims D."/>
            <person name="Brettin T."/>
            <person name="Detter J.C."/>
            <person name="Rohde M."/>
            <person name="Goeker M."/>
            <person name="Bristow J."/>
            <person name="Eisen J.A."/>
            <person name="Markowitz V."/>
            <person name="Kyrpides N.C."/>
            <person name="Klenk H.-P."/>
            <person name="Hugenholtz P."/>
        </authorList>
    </citation>
    <scope>NUCLEOTIDE SEQUENCE [LARGE SCALE GENOMIC DNA]</scope>
    <source>
        <strain evidence="7">DSM 14684 / CIP 108061 / JCM 11494 / NBRC 100937 / ID131577</strain>
    </source>
</reference>
<dbReference type="Pfam" id="PF00005">
    <property type="entry name" value="ABC_tran"/>
    <property type="match status" value="1"/>
</dbReference>
<dbReference type="PANTHER" id="PTHR43023">
    <property type="entry name" value="PROTEIN TRIGALACTOSYLDIACYLGLYCEROL 3, CHLOROPLASTIC"/>
    <property type="match status" value="1"/>
</dbReference>
<dbReference type="GO" id="GO:0005524">
    <property type="term" value="F:ATP binding"/>
    <property type="evidence" value="ECO:0007669"/>
    <property type="project" value="UniProtKB-KW"/>
</dbReference>
<evidence type="ECO:0000313" key="7">
    <source>
        <dbReference type="Proteomes" id="UP000008229"/>
    </source>
</evidence>
<sequence>MSRSDSDKDRLDDEHRDDVAQGRDERQPAYDEPAYDEPAFEDEIAYDERETLGEIDHESGEIEVYSQAEVEPEERAESRVSVVSEPARGPAASAEDDDEFRWHTEARHAVEGVEDAVEFVDVHKAFGRNQVLRGLNLGIPEGRISMILGPSGTGKSVCIKHMVGLLYPDQGDILVHGESVPNMVDDDLFEMRKKFGVLFQDGALFGSMNLYDNVAFPLRQHTEKGEDEIAEIVNRRLREVGLGDANEKMPNELSGGMRKRAGFARALVLDPEIVLFDEPDSGLDPVRTALLCELIKEVHAENGGAYVVITHDIASARRVAEFIAVLWRGRIVESGPATDLFASENAFVRQFLSGESKGPLGMG</sequence>
<evidence type="ECO:0000256" key="4">
    <source>
        <dbReference type="SAM" id="MobiDB-lite"/>
    </source>
</evidence>
<dbReference type="InterPro" id="IPR027417">
    <property type="entry name" value="P-loop_NTPase"/>
</dbReference>
<dbReference type="Gene3D" id="3.40.50.300">
    <property type="entry name" value="P-loop containing nucleotide triphosphate hydrolases"/>
    <property type="match status" value="1"/>
</dbReference>
<reference evidence="7" key="2">
    <citation type="submission" date="2010-01" db="EMBL/GenBank/DDBJ databases">
        <title>The complete genome of Conexibacter woesei DSM 14684.</title>
        <authorList>
            <consortium name="US DOE Joint Genome Institute (JGI-PGF)"/>
            <person name="Lucas S."/>
            <person name="Copeland A."/>
            <person name="Lapidus A."/>
            <person name="Glavina del Rio T."/>
            <person name="Dalin E."/>
            <person name="Tice H."/>
            <person name="Bruce D."/>
            <person name="Goodwin L."/>
            <person name="Pitluck S."/>
            <person name="Kyrpides N."/>
            <person name="Mavromatis K."/>
            <person name="Ivanova N."/>
            <person name="Mikhailova N."/>
            <person name="Chertkov O."/>
            <person name="Brettin T."/>
            <person name="Detter J.C."/>
            <person name="Han C."/>
            <person name="Larimer F."/>
            <person name="Land M."/>
            <person name="Hauser L."/>
            <person name="Markowitz V."/>
            <person name="Cheng J.-F."/>
            <person name="Hugenholtz P."/>
            <person name="Woyke T."/>
            <person name="Wu D."/>
            <person name="Pukall R."/>
            <person name="Steenblock K."/>
            <person name="Schneider S."/>
            <person name="Klenk H.-P."/>
            <person name="Eisen J.A."/>
        </authorList>
    </citation>
    <scope>NUCLEOTIDE SEQUENCE [LARGE SCALE GENOMIC DNA]</scope>
    <source>
        <strain evidence="7">DSM 14684 / CIP 108061 / JCM 11494 / NBRC 100937 / ID131577</strain>
    </source>
</reference>
<dbReference type="RefSeq" id="WP_012933100.1">
    <property type="nucleotide sequence ID" value="NC_013739.1"/>
</dbReference>
<dbReference type="PROSITE" id="PS00211">
    <property type="entry name" value="ABC_TRANSPORTER_1"/>
    <property type="match status" value="1"/>
</dbReference>
<dbReference type="InterPro" id="IPR003439">
    <property type="entry name" value="ABC_transporter-like_ATP-bd"/>
</dbReference>